<keyword evidence="3" id="KW-1185">Reference proteome</keyword>
<accession>A0A6A6X114</accession>
<feature type="compositionally biased region" description="Polar residues" evidence="1">
    <location>
        <begin position="195"/>
        <end position="212"/>
    </location>
</feature>
<gene>
    <name evidence="2" type="ORF">K505DRAFT_283109</name>
</gene>
<name>A0A6A6X114_9PLEO</name>
<organism evidence="2 3">
    <name type="scientific">Melanomma pulvis-pyrius CBS 109.77</name>
    <dbReference type="NCBI Taxonomy" id="1314802"/>
    <lineage>
        <taxon>Eukaryota</taxon>
        <taxon>Fungi</taxon>
        <taxon>Dikarya</taxon>
        <taxon>Ascomycota</taxon>
        <taxon>Pezizomycotina</taxon>
        <taxon>Dothideomycetes</taxon>
        <taxon>Pleosporomycetidae</taxon>
        <taxon>Pleosporales</taxon>
        <taxon>Melanommataceae</taxon>
        <taxon>Melanomma</taxon>
    </lineage>
</organism>
<dbReference type="EMBL" id="MU002089">
    <property type="protein sequence ID" value="KAF2790180.1"/>
    <property type="molecule type" value="Genomic_DNA"/>
</dbReference>
<evidence type="ECO:0000256" key="1">
    <source>
        <dbReference type="SAM" id="MobiDB-lite"/>
    </source>
</evidence>
<evidence type="ECO:0000313" key="2">
    <source>
        <dbReference type="EMBL" id="KAF2790180.1"/>
    </source>
</evidence>
<dbReference type="AlphaFoldDB" id="A0A6A6X114"/>
<reference evidence="2" key="1">
    <citation type="journal article" date="2020" name="Stud. Mycol.">
        <title>101 Dothideomycetes genomes: a test case for predicting lifestyles and emergence of pathogens.</title>
        <authorList>
            <person name="Haridas S."/>
            <person name="Albert R."/>
            <person name="Binder M."/>
            <person name="Bloem J."/>
            <person name="Labutti K."/>
            <person name="Salamov A."/>
            <person name="Andreopoulos B."/>
            <person name="Baker S."/>
            <person name="Barry K."/>
            <person name="Bills G."/>
            <person name="Bluhm B."/>
            <person name="Cannon C."/>
            <person name="Castanera R."/>
            <person name="Culley D."/>
            <person name="Daum C."/>
            <person name="Ezra D."/>
            <person name="Gonzalez J."/>
            <person name="Henrissat B."/>
            <person name="Kuo A."/>
            <person name="Liang C."/>
            <person name="Lipzen A."/>
            <person name="Lutzoni F."/>
            <person name="Magnuson J."/>
            <person name="Mondo S."/>
            <person name="Nolan M."/>
            <person name="Ohm R."/>
            <person name="Pangilinan J."/>
            <person name="Park H.-J."/>
            <person name="Ramirez L."/>
            <person name="Alfaro M."/>
            <person name="Sun H."/>
            <person name="Tritt A."/>
            <person name="Yoshinaga Y."/>
            <person name="Zwiers L.-H."/>
            <person name="Turgeon B."/>
            <person name="Goodwin S."/>
            <person name="Spatafora J."/>
            <person name="Crous P."/>
            <person name="Grigoriev I."/>
        </authorList>
    </citation>
    <scope>NUCLEOTIDE SEQUENCE</scope>
    <source>
        <strain evidence="2">CBS 109.77</strain>
    </source>
</reference>
<dbReference type="Proteomes" id="UP000799757">
    <property type="component" value="Unassembled WGS sequence"/>
</dbReference>
<protein>
    <submittedName>
        <fullName evidence="2">Uncharacterized protein</fullName>
    </submittedName>
</protein>
<evidence type="ECO:0000313" key="3">
    <source>
        <dbReference type="Proteomes" id="UP000799757"/>
    </source>
</evidence>
<sequence>MSYIPSERDVRDVRSIVASLGFPTELVLAILDFARYWPEITNESIVHSVLLDEEWSLDFSVASIYLWAELPQSDARYEDENPKMREIEFTIVSHDQGWTTEDTKGSYQTSSWFEASIFRHETPDYPSSYRAYEDNLWTNLEIARSFYAKHRGWHMVPRPSSHMEPQRLHCDEMKNITWSVEARQRQNEIYAEPSRNPQPRNAQASIQKTETYNESDEGKHSWYLQGNEVAKGTSVFQGEMVKRYHVVWGCAANPTWKGDAGAGSGEAFVDSLQKGDIIVVWSRAKRRGWENHVYGVRMTLRYTIN</sequence>
<feature type="region of interest" description="Disordered" evidence="1">
    <location>
        <begin position="189"/>
        <end position="214"/>
    </location>
</feature>
<proteinExistence type="predicted"/>
<dbReference type="OrthoDB" id="66095at2759"/>